<proteinExistence type="predicted"/>
<protein>
    <submittedName>
        <fullName evidence="2">Uncharacterized protein</fullName>
    </submittedName>
</protein>
<evidence type="ECO:0000313" key="2">
    <source>
        <dbReference type="EMBL" id="SVB21039.1"/>
    </source>
</evidence>
<reference evidence="2" key="1">
    <citation type="submission" date="2018-05" db="EMBL/GenBank/DDBJ databases">
        <authorList>
            <person name="Lanie J.A."/>
            <person name="Ng W.-L."/>
            <person name="Kazmierczak K.M."/>
            <person name="Andrzejewski T.M."/>
            <person name="Davidsen T.M."/>
            <person name="Wayne K.J."/>
            <person name="Tettelin H."/>
            <person name="Glass J.I."/>
            <person name="Rusch D."/>
            <person name="Podicherti R."/>
            <person name="Tsui H.-C.T."/>
            <person name="Winkler M.E."/>
        </authorList>
    </citation>
    <scope>NUCLEOTIDE SEQUENCE</scope>
</reference>
<gene>
    <name evidence="2" type="ORF">METZ01_LOCUS173893</name>
</gene>
<feature type="non-terminal residue" evidence="2">
    <location>
        <position position="37"/>
    </location>
</feature>
<dbReference type="EMBL" id="UINC01032796">
    <property type="protein sequence ID" value="SVB21039.1"/>
    <property type="molecule type" value="Genomic_DNA"/>
</dbReference>
<sequence length="37" mass="4228">MVLVPLGLVPVQLVFGFWMILLVLLGLALIRWLNHSR</sequence>
<keyword evidence="1" id="KW-1133">Transmembrane helix</keyword>
<organism evidence="2">
    <name type="scientific">marine metagenome</name>
    <dbReference type="NCBI Taxonomy" id="408172"/>
    <lineage>
        <taxon>unclassified sequences</taxon>
        <taxon>metagenomes</taxon>
        <taxon>ecological metagenomes</taxon>
    </lineage>
</organism>
<keyword evidence="1" id="KW-0812">Transmembrane</keyword>
<feature type="transmembrane region" description="Helical" evidence="1">
    <location>
        <begin position="12"/>
        <end position="33"/>
    </location>
</feature>
<accession>A0A382C594</accession>
<evidence type="ECO:0000256" key="1">
    <source>
        <dbReference type="SAM" id="Phobius"/>
    </source>
</evidence>
<keyword evidence="1" id="KW-0472">Membrane</keyword>
<dbReference type="AlphaFoldDB" id="A0A382C594"/>
<name>A0A382C594_9ZZZZ</name>